<reference evidence="6" key="1">
    <citation type="journal article" date="2023" name="Insect Mol. Biol.">
        <title>Genome sequencing provides insights into the evolution of gene families encoding plant cell wall-degrading enzymes in longhorned beetles.</title>
        <authorList>
            <person name="Shin N.R."/>
            <person name="Okamura Y."/>
            <person name="Kirsch R."/>
            <person name="Pauchet Y."/>
        </authorList>
    </citation>
    <scope>NUCLEOTIDE SEQUENCE</scope>
    <source>
        <strain evidence="6">MMC_N1</strain>
    </source>
</reference>
<dbReference type="PANTHER" id="PTHR21250">
    <property type="entry name" value="PRE-RRNA-PROCESSING PROTEIN TSR2 HOMOLOG"/>
    <property type="match status" value="1"/>
</dbReference>
<comment type="caution">
    <text evidence="6">The sequence shown here is derived from an EMBL/GenBank/DDBJ whole genome shotgun (WGS) entry which is preliminary data.</text>
</comment>
<evidence type="ECO:0000256" key="2">
    <source>
        <dbReference type="ARBA" id="ARBA00006524"/>
    </source>
</evidence>
<dbReference type="InterPro" id="IPR019398">
    <property type="entry name" value="Pre-rRNA_process_TSR2"/>
</dbReference>
<dbReference type="Proteomes" id="UP001162164">
    <property type="component" value="Unassembled WGS sequence"/>
</dbReference>
<protein>
    <recommendedName>
        <fullName evidence="3">Pre-rRNA-processing protein TSR2 homolog</fullName>
    </recommendedName>
</protein>
<evidence type="ECO:0000256" key="1">
    <source>
        <dbReference type="ARBA" id="ARBA00002210"/>
    </source>
</evidence>
<accession>A0ABQ9IWH0</accession>
<evidence type="ECO:0000256" key="3">
    <source>
        <dbReference type="ARBA" id="ARBA00017551"/>
    </source>
</evidence>
<proteinExistence type="inferred from homology"/>
<keyword evidence="7" id="KW-1185">Reference proteome</keyword>
<name>A0ABQ9IWH0_9CUCU</name>
<keyword evidence="4" id="KW-0698">rRNA processing</keyword>
<evidence type="ECO:0000256" key="5">
    <source>
        <dbReference type="SAM" id="MobiDB-lite"/>
    </source>
</evidence>
<evidence type="ECO:0000256" key="4">
    <source>
        <dbReference type="ARBA" id="ARBA00022552"/>
    </source>
</evidence>
<comment type="function">
    <text evidence="1">May be involved in 20S pre-rRNA processing.</text>
</comment>
<comment type="similarity">
    <text evidence="2">Belongs to the TSR2 family.</text>
</comment>
<organism evidence="6 7">
    <name type="scientific">Molorchus minor</name>
    <dbReference type="NCBI Taxonomy" id="1323400"/>
    <lineage>
        <taxon>Eukaryota</taxon>
        <taxon>Metazoa</taxon>
        <taxon>Ecdysozoa</taxon>
        <taxon>Arthropoda</taxon>
        <taxon>Hexapoda</taxon>
        <taxon>Insecta</taxon>
        <taxon>Pterygota</taxon>
        <taxon>Neoptera</taxon>
        <taxon>Endopterygota</taxon>
        <taxon>Coleoptera</taxon>
        <taxon>Polyphaga</taxon>
        <taxon>Cucujiformia</taxon>
        <taxon>Chrysomeloidea</taxon>
        <taxon>Cerambycidae</taxon>
        <taxon>Lamiinae</taxon>
        <taxon>Monochamini</taxon>
        <taxon>Molorchus</taxon>
    </lineage>
</organism>
<gene>
    <name evidence="6" type="ORF">NQ317_018656</name>
</gene>
<feature type="region of interest" description="Disordered" evidence="5">
    <location>
        <begin position="126"/>
        <end position="158"/>
    </location>
</feature>
<dbReference type="EMBL" id="JAPWTJ010002246">
    <property type="protein sequence ID" value="KAJ8967075.1"/>
    <property type="molecule type" value="Genomic_DNA"/>
</dbReference>
<sequence>MEEPFTRVVQQIFNNWAALKLAVEHSMGGPDSKQTAIECMNYMVQFCLYETNVDVDSIQEALEDIMDEEFETICEDNSPKEIALVLFKFLQLFRAGDLAQCEIEYQKLPVMNTEWLRQSKTQVPHAAVVDDSSSEENNESETPMVEDGWVEVKNRRKR</sequence>
<evidence type="ECO:0000313" key="6">
    <source>
        <dbReference type="EMBL" id="KAJ8967075.1"/>
    </source>
</evidence>
<dbReference type="Pfam" id="PF10273">
    <property type="entry name" value="WGG"/>
    <property type="match status" value="1"/>
</dbReference>
<evidence type="ECO:0000313" key="7">
    <source>
        <dbReference type="Proteomes" id="UP001162164"/>
    </source>
</evidence>